<evidence type="ECO:0000256" key="5">
    <source>
        <dbReference type="ARBA" id="ARBA00022989"/>
    </source>
</evidence>
<dbReference type="EMBL" id="FKLO01000067">
    <property type="protein sequence ID" value="SAM68923.1"/>
    <property type="molecule type" value="Genomic_DNA"/>
</dbReference>
<organism evidence="8 9">
    <name type="scientific">Cardiobacterium hominis</name>
    <dbReference type="NCBI Taxonomy" id="2718"/>
    <lineage>
        <taxon>Bacteria</taxon>
        <taxon>Pseudomonadati</taxon>
        <taxon>Pseudomonadota</taxon>
        <taxon>Gammaproteobacteria</taxon>
        <taxon>Cardiobacteriales</taxon>
        <taxon>Cardiobacteriaceae</taxon>
        <taxon>Cardiobacterium</taxon>
    </lineage>
</organism>
<comment type="subcellular location">
    <subcellularLocation>
        <location evidence="1">Cell membrane</location>
        <topology evidence="1">Multi-pass membrane protein</topology>
    </subcellularLocation>
</comment>
<dbReference type="Proteomes" id="UP000190837">
    <property type="component" value="Unassembled WGS sequence"/>
</dbReference>
<feature type="transmembrane region" description="Helical" evidence="7">
    <location>
        <begin position="35"/>
        <end position="52"/>
    </location>
</feature>
<keyword evidence="4 7" id="KW-0812">Transmembrane</keyword>
<dbReference type="RefSeq" id="WP_079541613.1">
    <property type="nucleotide sequence ID" value="NZ_FKLO01000067.1"/>
</dbReference>
<evidence type="ECO:0000313" key="9">
    <source>
        <dbReference type="Proteomes" id="UP000190837"/>
    </source>
</evidence>
<feature type="transmembrane region" description="Helical" evidence="7">
    <location>
        <begin position="105"/>
        <end position="123"/>
    </location>
</feature>
<feature type="transmembrane region" description="Helical" evidence="7">
    <location>
        <begin position="64"/>
        <end position="85"/>
    </location>
</feature>
<reference evidence="9" key="1">
    <citation type="submission" date="2016-04" db="EMBL/GenBank/DDBJ databases">
        <authorList>
            <person name="Tagini F."/>
        </authorList>
    </citation>
    <scope>NUCLEOTIDE SEQUENCE [LARGE SCALE GENOMIC DNA]</scope>
    <source>
        <strain evidence="9">CHUV0807</strain>
    </source>
</reference>
<proteinExistence type="predicted"/>
<keyword evidence="6 7" id="KW-0472">Membrane</keyword>
<dbReference type="AlphaFoldDB" id="A0A1C3H5X3"/>
<dbReference type="InterPro" id="IPR002751">
    <property type="entry name" value="CbiM/NikMN"/>
</dbReference>
<keyword evidence="2" id="KW-0813">Transport</keyword>
<evidence type="ECO:0000313" key="8">
    <source>
        <dbReference type="EMBL" id="SAM68923.1"/>
    </source>
</evidence>
<evidence type="ECO:0000256" key="7">
    <source>
        <dbReference type="SAM" id="Phobius"/>
    </source>
</evidence>
<sequence length="216" mass="23023">MPPALLHLANLLWLTTVLTALYRARRQLPRLQPVAIHLFCGAIPVLTLLALLKTAAAPGLELHLIGLTATTLLMGGRLAILAAAFSQLLLLTLGKLPPAALGLNGLTHAAIPIAVSASLAALLRRYLPPNPFIYTLGAGFLGGILAILAAMLATALIHHVGGVYPWDTLWHKYLQTLPIIAYPEGFINGVFATAMVAFHPNLLATFNPNDYLKETP</sequence>
<evidence type="ECO:0000256" key="6">
    <source>
        <dbReference type="ARBA" id="ARBA00023136"/>
    </source>
</evidence>
<keyword evidence="5 7" id="KW-1133">Transmembrane helix</keyword>
<evidence type="ECO:0000256" key="1">
    <source>
        <dbReference type="ARBA" id="ARBA00004651"/>
    </source>
</evidence>
<accession>A0A1C3H5X3</accession>
<dbReference type="Pfam" id="PF01891">
    <property type="entry name" value="CbiM"/>
    <property type="match status" value="1"/>
</dbReference>
<feature type="transmembrane region" description="Helical" evidence="7">
    <location>
        <begin position="177"/>
        <end position="198"/>
    </location>
</feature>
<evidence type="ECO:0000256" key="4">
    <source>
        <dbReference type="ARBA" id="ARBA00022692"/>
    </source>
</evidence>
<feature type="transmembrane region" description="Helical" evidence="7">
    <location>
        <begin position="132"/>
        <end position="157"/>
    </location>
</feature>
<dbReference type="GO" id="GO:0005886">
    <property type="term" value="C:plasma membrane"/>
    <property type="evidence" value="ECO:0007669"/>
    <property type="project" value="UniProtKB-SubCell"/>
</dbReference>
<dbReference type="GO" id="GO:0000041">
    <property type="term" value="P:transition metal ion transport"/>
    <property type="evidence" value="ECO:0007669"/>
    <property type="project" value="InterPro"/>
</dbReference>
<gene>
    <name evidence="8" type="ORF">CHUV0807_1984</name>
</gene>
<evidence type="ECO:0000256" key="2">
    <source>
        <dbReference type="ARBA" id="ARBA00022448"/>
    </source>
</evidence>
<dbReference type="Gene3D" id="1.10.1760.20">
    <property type="match status" value="1"/>
</dbReference>
<protein>
    <submittedName>
        <fullName evidence="8">Membrane protein</fullName>
    </submittedName>
</protein>
<evidence type="ECO:0000256" key="3">
    <source>
        <dbReference type="ARBA" id="ARBA00022475"/>
    </source>
</evidence>
<keyword evidence="3" id="KW-1003">Cell membrane</keyword>
<name>A0A1C3H5X3_9GAMM</name>